<evidence type="ECO:0000313" key="2">
    <source>
        <dbReference type="Proteomes" id="UP000419144"/>
    </source>
</evidence>
<dbReference type="EMBL" id="BLBS01000056">
    <property type="protein sequence ID" value="GET92766.1"/>
    <property type="molecule type" value="Genomic_DNA"/>
</dbReference>
<keyword evidence="2" id="KW-1185">Reference proteome</keyword>
<name>A0A640KT27_LEITA</name>
<dbReference type="Proteomes" id="UP000419144">
    <property type="component" value="Unassembled WGS sequence"/>
</dbReference>
<sequence length="96" mass="10727">MMFTKMSGQRSRSLMECKREAICTFKRETERAPPFPFEPKSASKEEGGMSLKAASCGDAMPPCKACGVAKPNLERNLDSERMARELRHRATAEISE</sequence>
<proteinExistence type="predicted"/>
<comment type="caution">
    <text evidence="1">The sequence shown here is derived from an EMBL/GenBank/DDBJ whole genome shotgun (WGS) entry which is preliminary data.</text>
</comment>
<dbReference type="AlphaFoldDB" id="A0A640KT27"/>
<organism evidence="1 2">
    <name type="scientific">Leishmania tarentolae</name>
    <name type="common">Sauroleishmania tarentolae</name>
    <dbReference type="NCBI Taxonomy" id="5689"/>
    <lineage>
        <taxon>Eukaryota</taxon>
        <taxon>Discoba</taxon>
        <taxon>Euglenozoa</taxon>
        <taxon>Kinetoplastea</taxon>
        <taxon>Metakinetoplastina</taxon>
        <taxon>Trypanosomatida</taxon>
        <taxon>Trypanosomatidae</taxon>
        <taxon>Leishmaniinae</taxon>
        <taxon>Leishmania</taxon>
        <taxon>lizard Leishmania</taxon>
    </lineage>
</organism>
<accession>A0A640KT27</accession>
<gene>
    <name evidence="1" type="ORF">LtaPh_3525431</name>
</gene>
<protein>
    <submittedName>
        <fullName evidence="1">Uncharacterized protein</fullName>
    </submittedName>
</protein>
<evidence type="ECO:0000313" key="1">
    <source>
        <dbReference type="EMBL" id="GET92766.1"/>
    </source>
</evidence>
<reference evidence="1" key="1">
    <citation type="submission" date="2019-11" db="EMBL/GenBank/DDBJ databases">
        <title>Leishmania tarentolae CDS.</title>
        <authorList>
            <person name="Goto Y."/>
            <person name="Yamagishi J."/>
        </authorList>
    </citation>
    <scope>NUCLEOTIDE SEQUENCE [LARGE SCALE GENOMIC DNA]</scope>
    <source>
        <strain evidence="1">Parrot Tar II</strain>
    </source>
</reference>
<dbReference type="VEuPathDB" id="TriTrypDB:LtaPh_3525431"/>